<dbReference type="PROSITE" id="PS50053">
    <property type="entry name" value="UBIQUITIN_2"/>
    <property type="match status" value="1"/>
</dbReference>
<dbReference type="InterPro" id="IPR000626">
    <property type="entry name" value="Ubiquitin-like_dom"/>
</dbReference>
<feature type="compositionally biased region" description="Gly residues" evidence="1">
    <location>
        <begin position="182"/>
        <end position="195"/>
    </location>
</feature>
<keyword evidence="5" id="KW-1185">Reference proteome</keyword>
<feature type="region of interest" description="Disordered" evidence="1">
    <location>
        <begin position="74"/>
        <end position="102"/>
    </location>
</feature>
<evidence type="ECO:0000313" key="5">
    <source>
        <dbReference type="Proteomes" id="UP000271974"/>
    </source>
</evidence>
<dbReference type="PANTHER" id="PTHR14557:SF5">
    <property type="entry name" value="UBIQUITIN-LIKE DOMAIN-CONTAINING PROTEIN"/>
    <property type="match status" value="1"/>
</dbReference>
<protein>
    <recommendedName>
        <fullName evidence="3">Ubiquitin-like domain-containing protein</fullName>
    </recommendedName>
</protein>
<reference evidence="4 5" key="1">
    <citation type="submission" date="2019-01" db="EMBL/GenBank/DDBJ databases">
        <title>A draft genome assembly of the solar-powered sea slug Elysia chlorotica.</title>
        <authorList>
            <person name="Cai H."/>
            <person name="Li Q."/>
            <person name="Fang X."/>
            <person name="Li J."/>
            <person name="Curtis N.E."/>
            <person name="Altenburger A."/>
            <person name="Shibata T."/>
            <person name="Feng M."/>
            <person name="Maeda T."/>
            <person name="Schwartz J.A."/>
            <person name="Shigenobu S."/>
            <person name="Lundholm N."/>
            <person name="Nishiyama T."/>
            <person name="Yang H."/>
            <person name="Hasebe M."/>
            <person name="Li S."/>
            <person name="Pierce S.K."/>
            <person name="Wang J."/>
        </authorList>
    </citation>
    <scope>NUCLEOTIDE SEQUENCE [LARGE SCALE GENOMIC DNA]</scope>
    <source>
        <strain evidence="4">EC2010</strain>
        <tissue evidence="4">Whole organism of an adult</tissue>
    </source>
</reference>
<keyword evidence="2" id="KW-0472">Membrane</keyword>
<proteinExistence type="predicted"/>
<feature type="transmembrane region" description="Helical" evidence="2">
    <location>
        <begin position="207"/>
        <end position="224"/>
    </location>
</feature>
<dbReference type="CDD" id="cd17057">
    <property type="entry name" value="Ubl_TMUB1_like"/>
    <property type="match status" value="1"/>
</dbReference>
<dbReference type="GO" id="GO:0036503">
    <property type="term" value="P:ERAD pathway"/>
    <property type="evidence" value="ECO:0007669"/>
    <property type="project" value="InterPro"/>
</dbReference>
<feature type="compositionally biased region" description="Low complexity" evidence="1">
    <location>
        <begin position="77"/>
        <end position="100"/>
    </location>
</feature>
<evidence type="ECO:0000313" key="4">
    <source>
        <dbReference type="EMBL" id="RUS70695.1"/>
    </source>
</evidence>
<feature type="region of interest" description="Disordered" evidence="1">
    <location>
        <begin position="179"/>
        <end position="198"/>
    </location>
</feature>
<evidence type="ECO:0000256" key="2">
    <source>
        <dbReference type="SAM" id="Phobius"/>
    </source>
</evidence>
<name>A0A433SND0_ELYCH</name>
<feature type="transmembrane region" description="Helical" evidence="2">
    <location>
        <begin position="230"/>
        <end position="251"/>
    </location>
</feature>
<dbReference type="STRING" id="188477.A0A433SND0"/>
<organism evidence="4 5">
    <name type="scientific">Elysia chlorotica</name>
    <name type="common">Eastern emerald elysia</name>
    <name type="synonym">Sea slug</name>
    <dbReference type="NCBI Taxonomy" id="188477"/>
    <lineage>
        <taxon>Eukaryota</taxon>
        <taxon>Metazoa</taxon>
        <taxon>Spiralia</taxon>
        <taxon>Lophotrochozoa</taxon>
        <taxon>Mollusca</taxon>
        <taxon>Gastropoda</taxon>
        <taxon>Heterobranchia</taxon>
        <taxon>Euthyneura</taxon>
        <taxon>Panpulmonata</taxon>
        <taxon>Sacoglossa</taxon>
        <taxon>Placobranchoidea</taxon>
        <taxon>Plakobranchidae</taxon>
        <taxon>Elysia</taxon>
    </lineage>
</organism>
<feature type="compositionally biased region" description="Low complexity" evidence="1">
    <location>
        <begin position="262"/>
        <end position="277"/>
    </location>
</feature>
<evidence type="ECO:0000259" key="3">
    <source>
        <dbReference type="PROSITE" id="PS50053"/>
    </source>
</evidence>
<gene>
    <name evidence="4" type="ORF">EGW08_021553</name>
</gene>
<dbReference type="EMBL" id="RQTK01001353">
    <property type="protein sequence ID" value="RUS70695.1"/>
    <property type="molecule type" value="Genomic_DNA"/>
</dbReference>
<feature type="region of interest" description="Disordered" evidence="1">
    <location>
        <begin position="262"/>
        <end position="298"/>
    </location>
</feature>
<dbReference type="Gene3D" id="3.10.20.90">
    <property type="entry name" value="Phosphatidylinositol 3-kinase Catalytic Subunit, Chain A, domain 1"/>
    <property type="match status" value="1"/>
</dbReference>
<dbReference type="OrthoDB" id="161999at2759"/>
<feature type="transmembrane region" description="Helical" evidence="2">
    <location>
        <begin position="12"/>
        <end position="30"/>
    </location>
</feature>
<sequence length="298" mass="32374">MPLIEGLGDEVTLIMATLLVCVVVTLAWFSTFTADLPALREVGITASISPSASPASIQSSSNSQPKPIQINNAETESVASSAPQSSQPQEARQSSQSSPSIRVKLKYMNETQRLVYTNPLATIGNFRRTHFQQELEEGDKWVRFIYNGQDLRDDEATLQAYQVGDNCTMHCLITNKRRTQTGQGGVSGSAGGLGAGDDEESDSMMGALMYPLFTLVLAVVWYFRLTYRQYFSPMSTVCLIGISFLLGLGYFSSVRTTAAAAAGNQQQQPQPQSAGTSNQSEQRRNQRAATTTGHVHAD</sequence>
<dbReference type="SUPFAM" id="SSF54236">
    <property type="entry name" value="Ubiquitin-like"/>
    <property type="match status" value="1"/>
</dbReference>
<keyword evidence="2" id="KW-0812">Transmembrane</keyword>
<evidence type="ECO:0000256" key="1">
    <source>
        <dbReference type="SAM" id="MobiDB-lite"/>
    </source>
</evidence>
<accession>A0A433SND0</accession>
<dbReference type="InterPro" id="IPR040352">
    <property type="entry name" value="TMUB1/2"/>
</dbReference>
<keyword evidence="2" id="KW-1133">Transmembrane helix</keyword>
<feature type="domain" description="Ubiquitin-like" evidence="3">
    <location>
        <begin position="101"/>
        <end position="170"/>
    </location>
</feature>
<comment type="caution">
    <text evidence="4">The sequence shown here is derived from an EMBL/GenBank/DDBJ whole genome shotgun (WGS) entry which is preliminary data.</text>
</comment>
<dbReference type="Proteomes" id="UP000271974">
    <property type="component" value="Unassembled WGS sequence"/>
</dbReference>
<dbReference type="PANTHER" id="PTHR14557">
    <property type="entry name" value="PROTEIN C7ORF21"/>
    <property type="match status" value="1"/>
</dbReference>
<dbReference type="AlphaFoldDB" id="A0A433SND0"/>
<feature type="compositionally biased region" description="Polar residues" evidence="1">
    <location>
        <begin position="287"/>
        <end position="298"/>
    </location>
</feature>
<dbReference type="InterPro" id="IPR029071">
    <property type="entry name" value="Ubiquitin-like_domsf"/>
</dbReference>